<evidence type="ECO:0000256" key="1">
    <source>
        <dbReference type="SAM" id="MobiDB-lite"/>
    </source>
</evidence>
<dbReference type="Pfam" id="PF02120">
    <property type="entry name" value="Flg_hook"/>
    <property type="match status" value="1"/>
</dbReference>
<gene>
    <name evidence="3" type="ORF">PAECIP111893_01008</name>
</gene>
<proteinExistence type="predicted"/>
<dbReference type="EMBL" id="CAKMMF010000004">
    <property type="protein sequence ID" value="CAH1197848.1"/>
    <property type="molecule type" value="Genomic_DNA"/>
</dbReference>
<feature type="compositionally biased region" description="Low complexity" evidence="1">
    <location>
        <begin position="1"/>
        <end position="23"/>
    </location>
</feature>
<dbReference type="Gene3D" id="3.30.750.140">
    <property type="match status" value="1"/>
</dbReference>
<dbReference type="Proteomes" id="UP000838686">
    <property type="component" value="Unassembled WGS sequence"/>
</dbReference>
<keyword evidence="4" id="KW-1185">Reference proteome</keyword>
<evidence type="ECO:0000259" key="2">
    <source>
        <dbReference type="Pfam" id="PF02120"/>
    </source>
</evidence>
<dbReference type="RefSeq" id="WP_236339355.1">
    <property type="nucleotide sequence ID" value="NZ_CAKMMF010000004.1"/>
</dbReference>
<dbReference type="CDD" id="cd17470">
    <property type="entry name" value="T3SS_Flik_C"/>
    <property type="match status" value="1"/>
</dbReference>
<dbReference type="InterPro" id="IPR021136">
    <property type="entry name" value="Flagellar_hook_control-like_C"/>
</dbReference>
<dbReference type="InterPro" id="IPR038610">
    <property type="entry name" value="FliK-like_C_sf"/>
</dbReference>
<dbReference type="InterPro" id="IPR052563">
    <property type="entry name" value="FliK"/>
</dbReference>
<comment type="caution">
    <text evidence="3">The sequence shown here is derived from an EMBL/GenBank/DDBJ whole genome shotgun (WGS) entry which is preliminary data.</text>
</comment>
<feature type="region of interest" description="Disordered" evidence="1">
    <location>
        <begin position="1"/>
        <end position="26"/>
    </location>
</feature>
<feature type="domain" description="Flagellar hook-length control protein-like C-terminal" evidence="2">
    <location>
        <begin position="356"/>
        <end position="434"/>
    </location>
</feature>
<protein>
    <recommendedName>
        <fullName evidence="2">Flagellar hook-length control protein-like C-terminal domain-containing protein</fullName>
    </recommendedName>
</protein>
<feature type="compositionally biased region" description="Basic and acidic residues" evidence="1">
    <location>
        <begin position="441"/>
        <end position="461"/>
    </location>
</feature>
<reference evidence="3" key="1">
    <citation type="submission" date="2022-01" db="EMBL/GenBank/DDBJ databases">
        <authorList>
            <person name="Criscuolo A."/>
        </authorList>
    </citation>
    <scope>NUCLEOTIDE SEQUENCE</scope>
    <source>
        <strain evidence="3">CIP111893</strain>
    </source>
</reference>
<dbReference type="PANTHER" id="PTHR37533">
    <property type="entry name" value="FLAGELLAR HOOK-LENGTH CONTROL PROTEIN"/>
    <property type="match status" value="1"/>
</dbReference>
<organism evidence="3 4">
    <name type="scientific">Paenibacillus plantiphilus</name>
    <dbReference type="NCBI Taxonomy" id="2905650"/>
    <lineage>
        <taxon>Bacteria</taxon>
        <taxon>Bacillati</taxon>
        <taxon>Bacillota</taxon>
        <taxon>Bacilli</taxon>
        <taxon>Bacillales</taxon>
        <taxon>Paenibacillaceae</taxon>
        <taxon>Paenibacillus</taxon>
    </lineage>
</organism>
<accession>A0ABM9C0B7</accession>
<dbReference type="PANTHER" id="PTHR37533:SF2">
    <property type="entry name" value="FLAGELLAR HOOK-LENGTH CONTROL PROTEIN"/>
    <property type="match status" value="1"/>
</dbReference>
<evidence type="ECO:0000313" key="4">
    <source>
        <dbReference type="Proteomes" id="UP000838686"/>
    </source>
</evidence>
<sequence length="495" mass="51229">MQMSISQATSGAAPAQPGGTPAAKSAAGASFGQTLVQTIAGSSVDSGQAQAAAEGAVPTTTANALTSLLGGNLTAADLIAAIEALLSKLDEAGTQEGEVSLSESDLESALEQLDNLLALLGAVPVIGQPVSPSTANAVDASEPTADPVHAEQAGKGLAIVQAAIQSAVVVQTSIAANAQSNELAVTNPQTVETLKSALQDALTDLRSFLQQGRSDVVNREQSAIIGKQLLAIKQVLDGNALNSTSTGADIVLNEETAAALRSMQAVVPASQSHLHRMAQQAFHVGLMSVVPTQEEAAAALEQVVEHPSTGAATQLAAGTQEAQRQIQTAKAPVIAQPVPVQQFAETMEGFVVKQFNVTTVNGVSEARITLFPEQLGQVDVRISVQNGQLTAMFVAETAVAKDLLENQLGQLRSALQSQGLQIDKLEVSNSSSVQPNLFQDRNGHNGREQQEAKRNKSKNDSVGEINGFDTGLEEVSIEQAVDRDMGFGRGINTMA</sequence>
<evidence type="ECO:0000313" key="3">
    <source>
        <dbReference type="EMBL" id="CAH1197848.1"/>
    </source>
</evidence>
<name>A0ABM9C0B7_9BACL</name>
<feature type="region of interest" description="Disordered" evidence="1">
    <location>
        <begin position="431"/>
        <end position="467"/>
    </location>
</feature>